<name>A0A210Q643_MIZYE</name>
<dbReference type="PANTHER" id="PTHR31718">
    <property type="entry name" value="PLAT DOMAIN-CONTAINING PROTEIN"/>
    <property type="match status" value="1"/>
</dbReference>
<comment type="caution">
    <text evidence="1">Lacks conserved residue(s) required for the propagation of feature annotation.</text>
</comment>
<evidence type="ECO:0000313" key="4">
    <source>
        <dbReference type="Proteomes" id="UP000242188"/>
    </source>
</evidence>
<dbReference type="AlphaFoldDB" id="A0A210Q643"/>
<protein>
    <submittedName>
        <fullName evidence="3">Allene oxide synthase-lipoxygenase protein</fullName>
    </submittedName>
</protein>
<proteinExistence type="predicted"/>
<dbReference type="STRING" id="6573.A0A210Q643"/>
<dbReference type="InterPro" id="IPR001024">
    <property type="entry name" value="PLAT/LH2_dom"/>
</dbReference>
<gene>
    <name evidence="3" type="ORF">KP79_PYT13202</name>
</gene>
<feature type="domain" description="PLAT" evidence="2">
    <location>
        <begin position="55"/>
        <end position="174"/>
    </location>
</feature>
<dbReference type="PANTHER" id="PTHR31718:SF60">
    <property type="entry name" value="LIPOXYGENASE HOMOLOGY DOMAIN-CONTAINING PROTEIN 1"/>
    <property type="match status" value="1"/>
</dbReference>
<dbReference type="Pfam" id="PF01477">
    <property type="entry name" value="PLAT"/>
    <property type="match status" value="1"/>
</dbReference>
<evidence type="ECO:0000256" key="1">
    <source>
        <dbReference type="PROSITE-ProRule" id="PRU00152"/>
    </source>
</evidence>
<dbReference type="InterPro" id="IPR036392">
    <property type="entry name" value="PLAT/LH2_dom_sf"/>
</dbReference>
<comment type="caution">
    <text evidence="3">The sequence shown here is derived from an EMBL/GenBank/DDBJ whole genome shotgun (WGS) entry which is preliminary data.</text>
</comment>
<evidence type="ECO:0000259" key="2">
    <source>
        <dbReference type="PROSITE" id="PS50095"/>
    </source>
</evidence>
<dbReference type="EMBL" id="NEDP02004844">
    <property type="protein sequence ID" value="OWF44207.1"/>
    <property type="molecule type" value="Genomic_DNA"/>
</dbReference>
<keyword evidence="4" id="KW-1185">Reference proteome</keyword>
<organism evidence="3 4">
    <name type="scientific">Mizuhopecten yessoensis</name>
    <name type="common">Japanese scallop</name>
    <name type="synonym">Patinopecten yessoensis</name>
    <dbReference type="NCBI Taxonomy" id="6573"/>
    <lineage>
        <taxon>Eukaryota</taxon>
        <taxon>Metazoa</taxon>
        <taxon>Spiralia</taxon>
        <taxon>Lophotrochozoa</taxon>
        <taxon>Mollusca</taxon>
        <taxon>Bivalvia</taxon>
        <taxon>Autobranchia</taxon>
        <taxon>Pteriomorphia</taxon>
        <taxon>Pectinida</taxon>
        <taxon>Pectinoidea</taxon>
        <taxon>Pectinidae</taxon>
        <taxon>Mizuhopecten</taxon>
    </lineage>
</organism>
<dbReference type="SMART" id="SM00308">
    <property type="entry name" value="LH2"/>
    <property type="match status" value="1"/>
</dbReference>
<dbReference type="SUPFAM" id="SSF49723">
    <property type="entry name" value="Lipase/lipooxygenase domain (PLAT/LH2 domain)"/>
    <property type="match status" value="1"/>
</dbReference>
<evidence type="ECO:0000313" key="3">
    <source>
        <dbReference type="EMBL" id="OWF44207.1"/>
    </source>
</evidence>
<dbReference type="Gene3D" id="2.40.180.10">
    <property type="entry name" value="Catalase core domain"/>
    <property type="match status" value="1"/>
</dbReference>
<reference evidence="3 4" key="1">
    <citation type="journal article" date="2017" name="Nat. Ecol. Evol.">
        <title>Scallop genome provides insights into evolution of bilaterian karyotype and development.</title>
        <authorList>
            <person name="Wang S."/>
            <person name="Zhang J."/>
            <person name="Jiao W."/>
            <person name="Li J."/>
            <person name="Xun X."/>
            <person name="Sun Y."/>
            <person name="Guo X."/>
            <person name="Huan P."/>
            <person name="Dong B."/>
            <person name="Zhang L."/>
            <person name="Hu X."/>
            <person name="Sun X."/>
            <person name="Wang J."/>
            <person name="Zhao C."/>
            <person name="Wang Y."/>
            <person name="Wang D."/>
            <person name="Huang X."/>
            <person name="Wang R."/>
            <person name="Lv J."/>
            <person name="Li Y."/>
            <person name="Zhang Z."/>
            <person name="Liu B."/>
            <person name="Lu W."/>
            <person name="Hui Y."/>
            <person name="Liang J."/>
            <person name="Zhou Z."/>
            <person name="Hou R."/>
            <person name="Li X."/>
            <person name="Liu Y."/>
            <person name="Li H."/>
            <person name="Ning X."/>
            <person name="Lin Y."/>
            <person name="Zhao L."/>
            <person name="Xing Q."/>
            <person name="Dou J."/>
            <person name="Li Y."/>
            <person name="Mao J."/>
            <person name="Guo H."/>
            <person name="Dou H."/>
            <person name="Li T."/>
            <person name="Mu C."/>
            <person name="Jiang W."/>
            <person name="Fu Q."/>
            <person name="Fu X."/>
            <person name="Miao Y."/>
            <person name="Liu J."/>
            <person name="Yu Q."/>
            <person name="Li R."/>
            <person name="Liao H."/>
            <person name="Li X."/>
            <person name="Kong Y."/>
            <person name="Jiang Z."/>
            <person name="Chourrout D."/>
            <person name="Li R."/>
            <person name="Bao Z."/>
        </authorList>
    </citation>
    <scope>NUCLEOTIDE SEQUENCE [LARGE SCALE GENOMIC DNA]</scope>
    <source>
        <strain evidence="3 4">PY_sf001</strain>
    </source>
</reference>
<dbReference type="OrthoDB" id="407298at2759"/>
<sequence>MWSNINQMLVRPATLISRLRSTGNAKSLPQHGTRAVRQRLCQTHSPCVIMSASSSSYNIVVKTGDRKKAGTDANIRIVLHGACGQKTSPAKLDNLFRDDFERGRTDNFTVRDDVDVRSISKIEMWRDKAGVASEWYVDTIEVRNEASPCDIFMFPIYRWVKANFHYSILHLDTFLPQDDPNPDQRHMEIADKRTTYEVTQKVKGATAQVGQLQNGKAHDEVIVKTNYSDE</sequence>
<accession>A0A210Q643</accession>
<dbReference type="Proteomes" id="UP000242188">
    <property type="component" value="Unassembled WGS sequence"/>
</dbReference>
<dbReference type="PROSITE" id="PS50095">
    <property type="entry name" value="PLAT"/>
    <property type="match status" value="1"/>
</dbReference>